<dbReference type="PANTHER" id="PTHR48100:SF1">
    <property type="entry name" value="HISTIDINE PHOSPHATASE FAMILY PROTEIN-RELATED"/>
    <property type="match status" value="1"/>
</dbReference>
<dbReference type="InterPro" id="IPR013078">
    <property type="entry name" value="His_Pase_superF_clade-1"/>
</dbReference>
<feature type="active site" description="Proton donor/acceptor" evidence="3">
    <location>
        <position position="194"/>
    </location>
</feature>
<protein>
    <submittedName>
        <fullName evidence="5">Histidine phosphatase family protein</fullName>
    </submittedName>
</protein>
<dbReference type="InterPro" id="IPR050275">
    <property type="entry name" value="PGM_Phosphatase"/>
</dbReference>
<evidence type="ECO:0000313" key="6">
    <source>
        <dbReference type="Proteomes" id="UP000316852"/>
    </source>
</evidence>
<proteinExistence type="predicted"/>
<feature type="binding site" evidence="4">
    <location>
        <position position="170"/>
    </location>
    <ligand>
        <name>substrate</name>
    </ligand>
</feature>
<dbReference type="PROSITE" id="PS00175">
    <property type="entry name" value="PG_MUTASE"/>
    <property type="match status" value="1"/>
</dbReference>
<evidence type="ECO:0000256" key="3">
    <source>
        <dbReference type="PIRSR" id="PIRSR613078-1"/>
    </source>
</evidence>
<comment type="caution">
    <text evidence="5">The sequence shown here is derived from an EMBL/GenBank/DDBJ whole genome shotgun (WGS) entry which is preliminary data.</text>
</comment>
<keyword evidence="1" id="KW-0324">Glycolysis</keyword>
<evidence type="ECO:0000256" key="2">
    <source>
        <dbReference type="ARBA" id="ARBA00023235"/>
    </source>
</evidence>
<dbReference type="CDD" id="cd07067">
    <property type="entry name" value="HP_PGM_like"/>
    <property type="match status" value="1"/>
</dbReference>
<dbReference type="GO" id="GO:0005737">
    <property type="term" value="C:cytoplasm"/>
    <property type="evidence" value="ECO:0007669"/>
    <property type="project" value="TreeGrafter"/>
</dbReference>
<dbReference type="AlphaFoldDB" id="A0A538TAF6"/>
<sequence length="323" mass="34624">MQFHGASGGSSFPSRCISAAATLFEADRVFAPKRIWNQQSIREGRCPAGWVLGGRLVGLLLLRLCAEGVSPRSVDHRSNREVGQVTGPDADHKRLAASRVGIASGRTGSRFLATPVYVVRHGQTVSNLHRRYAGMGAEPLTLGGRRESTRLAQQLRGVGLGAIWTSRVARARETAAILSDALEIPLRDEGRLDEMLLGPWEGMTEDEIALRHPREFQLWNTRPDLLQLAGRETLAELAARVAPLLADAGSQTEPVLLVTHVGVIRVLALAVLGIELAAYKLVAVANLSCMKIDGAAGEVVRIPGHQPVRGELGLASDSVGAEL</sequence>
<dbReference type="Proteomes" id="UP000316852">
    <property type="component" value="Unassembled WGS sequence"/>
</dbReference>
<dbReference type="Pfam" id="PF00300">
    <property type="entry name" value="His_Phos_1"/>
    <property type="match status" value="1"/>
</dbReference>
<dbReference type="InterPro" id="IPR029033">
    <property type="entry name" value="His_PPase_superfam"/>
</dbReference>
<dbReference type="SMART" id="SM00855">
    <property type="entry name" value="PGAM"/>
    <property type="match status" value="1"/>
</dbReference>
<evidence type="ECO:0000313" key="5">
    <source>
        <dbReference type="EMBL" id="TMQ60622.1"/>
    </source>
</evidence>
<feature type="active site" description="Tele-phosphohistidine intermediate" evidence="3">
    <location>
        <position position="121"/>
    </location>
</feature>
<dbReference type="Gene3D" id="3.40.50.1240">
    <property type="entry name" value="Phosphoglycerate mutase-like"/>
    <property type="match status" value="1"/>
</dbReference>
<evidence type="ECO:0000256" key="1">
    <source>
        <dbReference type="ARBA" id="ARBA00023152"/>
    </source>
</evidence>
<feature type="binding site" evidence="4">
    <location>
        <begin position="120"/>
        <end position="127"/>
    </location>
    <ligand>
        <name>substrate</name>
    </ligand>
</feature>
<organism evidence="5 6">
    <name type="scientific">Eiseniibacteriota bacterium</name>
    <dbReference type="NCBI Taxonomy" id="2212470"/>
    <lineage>
        <taxon>Bacteria</taxon>
        <taxon>Candidatus Eiseniibacteriota</taxon>
    </lineage>
</organism>
<dbReference type="InterPro" id="IPR001345">
    <property type="entry name" value="PG/BPGM_mutase_AS"/>
</dbReference>
<accession>A0A538TAF6</accession>
<keyword evidence="2" id="KW-0413">Isomerase</keyword>
<dbReference type="GO" id="GO:0016791">
    <property type="term" value="F:phosphatase activity"/>
    <property type="evidence" value="ECO:0007669"/>
    <property type="project" value="TreeGrafter"/>
</dbReference>
<gene>
    <name evidence="5" type="ORF">E6K76_01095</name>
</gene>
<name>A0A538TAF6_UNCEI</name>
<dbReference type="SUPFAM" id="SSF53254">
    <property type="entry name" value="Phosphoglycerate mutase-like"/>
    <property type="match status" value="1"/>
</dbReference>
<dbReference type="EMBL" id="VBOW01000013">
    <property type="protein sequence ID" value="TMQ60622.1"/>
    <property type="molecule type" value="Genomic_DNA"/>
</dbReference>
<reference evidence="5 6" key="1">
    <citation type="journal article" date="2019" name="Nat. Microbiol.">
        <title>Mediterranean grassland soil C-N compound turnover is dependent on rainfall and depth, and is mediated by genomically divergent microorganisms.</title>
        <authorList>
            <person name="Diamond S."/>
            <person name="Andeer P.F."/>
            <person name="Li Z."/>
            <person name="Crits-Christoph A."/>
            <person name="Burstein D."/>
            <person name="Anantharaman K."/>
            <person name="Lane K.R."/>
            <person name="Thomas B.C."/>
            <person name="Pan C."/>
            <person name="Northen T.R."/>
            <person name="Banfield J.F."/>
        </authorList>
    </citation>
    <scope>NUCLEOTIDE SEQUENCE [LARGE SCALE GENOMIC DNA]</scope>
    <source>
        <strain evidence="5">WS_6</strain>
    </source>
</reference>
<dbReference type="PANTHER" id="PTHR48100">
    <property type="entry name" value="BROAD-SPECIFICITY PHOSPHATASE YOR283W-RELATED"/>
    <property type="match status" value="1"/>
</dbReference>
<evidence type="ECO:0000256" key="4">
    <source>
        <dbReference type="PIRSR" id="PIRSR613078-2"/>
    </source>
</evidence>